<evidence type="ECO:0000313" key="2">
    <source>
        <dbReference type="EMBL" id="KAG9238943.1"/>
    </source>
</evidence>
<evidence type="ECO:0000313" key="3">
    <source>
        <dbReference type="Proteomes" id="UP000824998"/>
    </source>
</evidence>
<dbReference type="OrthoDB" id="2958217at2759"/>
<dbReference type="AlphaFoldDB" id="A0A9P7YS26"/>
<sequence>MSRPEGKLCQKCEALDIISFIRGEGVNNDTSELRRKIKLDTIRNIIDRSQACDFCGLITSNLKQPGYQTQDIVIVERMFWFNYDLGHGLQKQFRTQVYREADESTTEIEGPLLHLAEGKRAAEQAVRNIMELQEIDELPINQGAIARPLGRIICREGFNFDRIKDWLRQCEASHGEHCGSNTRVPASLLKSFMVIDVHLACVIEAPDNCRYASLSYCWGTTKTLQHRKANSRFLLSPGSLNETRPPQTIYDAMNFVRNMGERYLWVDALCIVQDDRSVVQEQISQMGEIYSQALFSLVAVAGEAADSGLSGATLREDACQQKVLKMTNGTVASMMEMGSNFNLRSSTWGSRAWTMQEEVLSGRRIIFTHRQVEWRCGSGLWMEDMALEGLLPDTDNPRRMGDKWTSHEDYWKLRDMDPYSRYQTFVHAYIRRKLSFLSDSLNAITGILQTVCSDIPAFAWGLPESKLSLALNWGVTANAIQNEAAVTVVSDGKTHTIPIPSWTWASYAGGQFDIYVLDLVGPEADTTLPLVALYKEGAQGELLLVEEGPLAPPDAWTGTPRYIDDATTASKPNGYVDSGRLVFWTSTAPCEICRFRIPGRPGHFDNPYLYRAAGRSRNGMTWVEEASMACIDSKVTWERRRGEDCYEDYQLSEANISVFDIDYSKVDFEVSPALQVVVCGVDWKLYTLVVYWREGVAYRAACSSVMKPAWLERVGRKWEKVRLG</sequence>
<evidence type="ECO:0000259" key="1">
    <source>
        <dbReference type="Pfam" id="PF06985"/>
    </source>
</evidence>
<reference evidence="2" key="1">
    <citation type="journal article" date="2021" name="IMA Fungus">
        <title>Genomic characterization of three marine fungi, including Emericellopsis atlantica sp. nov. with signatures of a generalist lifestyle and marine biomass degradation.</title>
        <authorList>
            <person name="Hagestad O.C."/>
            <person name="Hou L."/>
            <person name="Andersen J.H."/>
            <person name="Hansen E.H."/>
            <person name="Altermark B."/>
            <person name="Li C."/>
            <person name="Kuhnert E."/>
            <person name="Cox R.J."/>
            <person name="Crous P.W."/>
            <person name="Spatafora J.W."/>
            <person name="Lail K."/>
            <person name="Amirebrahimi M."/>
            <person name="Lipzen A."/>
            <person name="Pangilinan J."/>
            <person name="Andreopoulos W."/>
            <person name="Hayes R.D."/>
            <person name="Ng V."/>
            <person name="Grigoriev I.V."/>
            <person name="Jackson S.A."/>
            <person name="Sutton T.D.S."/>
            <person name="Dobson A.D.W."/>
            <person name="Rama T."/>
        </authorList>
    </citation>
    <scope>NUCLEOTIDE SEQUENCE</scope>
    <source>
        <strain evidence="2">TRa018bII</strain>
    </source>
</reference>
<protein>
    <submittedName>
        <fullName evidence="2">Heterokaryon incompatibility protein-domain-containing protein</fullName>
    </submittedName>
</protein>
<gene>
    <name evidence="2" type="ORF">BJ875DRAFT_529285</name>
</gene>
<proteinExistence type="predicted"/>
<comment type="caution">
    <text evidence="2">The sequence shown here is derived from an EMBL/GenBank/DDBJ whole genome shotgun (WGS) entry which is preliminary data.</text>
</comment>
<dbReference type="InterPro" id="IPR010730">
    <property type="entry name" value="HET"/>
</dbReference>
<dbReference type="Pfam" id="PF06985">
    <property type="entry name" value="HET"/>
    <property type="match status" value="1"/>
</dbReference>
<dbReference type="PANTHER" id="PTHR33112">
    <property type="entry name" value="DOMAIN PROTEIN, PUTATIVE-RELATED"/>
    <property type="match status" value="1"/>
</dbReference>
<accession>A0A9P7YS26</accession>
<feature type="domain" description="Heterokaryon incompatibility" evidence="1">
    <location>
        <begin position="211"/>
        <end position="357"/>
    </location>
</feature>
<organism evidence="2 3">
    <name type="scientific">Amylocarpus encephaloides</name>
    <dbReference type="NCBI Taxonomy" id="45428"/>
    <lineage>
        <taxon>Eukaryota</taxon>
        <taxon>Fungi</taxon>
        <taxon>Dikarya</taxon>
        <taxon>Ascomycota</taxon>
        <taxon>Pezizomycotina</taxon>
        <taxon>Leotiomycetes</taxon>
        <taxon>Helotiales</taxon>
        <taxon>Helotiales incertae sedis</taxon>
        <taxon>Amylocarpus</taxon>
    </lineage>
</organism>
<name>A0A9P7YS26_9HELO</name>
<dbReference type="EMBL" id="MU251363">
    <property type="protein sequence ID" value="KAG9238943.1"/>
    <property type="molecule type" value="Genomic_DNA"/>
</dbReference>
<keyword evidence="3" id="KW-1185">Reference proteome</keyword>
<dbReference type="PANTHER" id="PTHR33112:SF12">
    <property type="entry name" value="HETEROKARYON INCOMPATIBILITY DOMAIN-CONTAINING PROTEIN"/>
    <property type="match status" value="1"/>
</dbReference>
<dbReference type="Proteomes" id="UP000824998">
    <property type="component" value="Unassembled WGS sequence"/>
</dbReference>